<dbReference type="PANTHER" id="PTHR21071">
    <property type="entry name" value="UDP-N-ACETYLENOLPYRUVOYLGLUCOSAMINE REDUCTASE"/>
    <property type="match status" value="1"/>
</dbReference>
<comment type="cofactor">
    <cofactor evidence="1">
        <name>FAD</name>
        <dbReference type="ChEBI" id="CHEBI:57692"/>
    </cofactor>
</comment>
<name>A0A660SLB4_UNCT6</name>
<evidence type="ECO:0000313" key="3">
    <source>
        <dbReference type="EMBL" id="RKX71635.1"/>
    </source>
</evidence>
<reference evidence="3 4" key="1">
    <citation type="submission" date="2018-06" db="EMBL/GenBank/DDBJ databases">
        <title>Extensive metabolic versatility and redundancy in microbially diverse, dynamic hydrothermal sediments.</title>
        <authorList>
            <person name="Dombrowski N."/>
            <person name="Teske A."/>
            <person name="Baker B.J."/>
        </authorList>
    </citation>
    <scope>NUCLEOTIDE SEQUENCE [LARGE SCALE GENOMIC DNA]</scope>
    <source>
        <strain evidence="3">B10_G13</strain>
    </source>
</reference>
<evidence type="ECO:0000313" key="4">
    <source>
        <dbReference type="Proteomes" id="UP000271125"/>
    </source>
</evidence>
<feature type="domain" description="UDP-N-acetylenolpyruvoylglucosamine reductase C-terminal" evidence="2">
    <location>
        <begin position="1"/>
        <end position="51"/>
    </location>
</feature>
<organism evidence="3 4">
    <name type="scientific">candidate division TA06 bacterium</name>
    <dbReference type="NCBI Taxonomy" id="2250710"/>
    <lineage>
        <taxon>Bacteria</taxon>
        <taxon>Bacteria division TA06</taxon>
    </lineage>
</organism>
<sequence>VGNAFVSNKHGNFILNKGSATSKDIIELINIIKDAVYVRYKVELQLEIKII</sequence>
<accession>A0A660SLB4</accession>
<proteinExistence type="predicted"/>
<dbReference type="SUPFAM" id="SSF56194">
    <property type="entry name" value="Uridine diphospho-N-Acetylenolpyruvylglucosamine reductase, MurB, C-terminal domain"/>
    <property type="match status" value="1"/>
</dbReference>
<dbReference type="Pfam" id="PF02873">
    <property type="entry name" value="MurB_C"/>
    <property type="match status" value="1"/>
</dbReference>
<feature type="non-terminal residue" evidence="3">
    <location>
        <position position="1"/>
    </location>
</feature>
<dbReference type="GO" id="GO:0005829">
    <property type="term" value="C:cytosol"/>
    <property type="evidence" value="ECO:0007669"/>
    <property type="project" value="TreeGrafter"/>
</dbReference>
<protein>
    <submittedName>
        <fullName evidence="3">UDP-N-acetylmuramate dehydrogenase</fullName>
        <ecNumber evidence="3">1.3.1.98</ecNumber>
    </submittedName>
</protein>
<dbReference type="AlphaFoldDB" id="A0A660SLB4"/>
<keyword evidence="3" id="KW-0560">Oxidoreductase</keyword>
<dbReference type="EC" id="1.3.1.98" evidence="3"/>
<dbReference type="EMBL" id="QNBD01000082">
    <property type="protein sequence ID" value="RKX71635.1"/>
    <property type="molecule type" value="Genomic_DNA"/>
</dbReference>
<dbReference type="Gene3D" id="3.90.78.10">
    <property type="entry name" value="UDP-N-acetylenolpyruvoylglucosamine reductase, C-terminal domain"/>
    <property type="match status" value="1"/>
</dbReference>
<dbReference type="GO" id="GO:0071555">
    <property type="term" value="P:cell wall organization"/>
    <property type="evidence" value="ECO:0007669"/>
    <property type="project" value="TreeGrafter"/>
</dbReference>
<evidence type="ECO:0000256" key="1">
    <source>
        <dbReference type="ARBA" id="ARBA00001974"/>
    </source>
</evidence>
<comment type="caution">
    <text evidence="3">The sequence shown here is derived from an EMBL/GenBank/DDBJ whole genome shotgun (WGS) entry which is preliminary data.</text>
</comment>
<dbReference type="PANTHER" id="PTHR21071:SF4">
    <property type="entry name" value="UDP-N-ACETYLENOLPYRUVOYLGLUCOSAMINE REDUCTASE"/>
    <property type="match status" value="1"/>
</dbReference>
<dbReference type="Proteomes" id="UP000271125">
    <property type="component" value="Unassembled WGS sequence"/>
</dbReference>
<dbReference type="InterPro" id="IPR003170">
    <property type="entry name" value="MurB"/>
</dbReference>
<dbReference type="InterPro" id="IPR036635">
    <property type="entry name" value="MurB_C_sf"/>
</dbReference>
<evidence type="ECO:0000259" key="2">
    <source>
        <dbReference type="Pfam" id="PF02873"/>
    </source>
</evidence>
<dbReference type="GO" id="GO:0008762">
    <property type="term" value="F:UDP-N-acetylmuramate dehydrogenase activity"/>
    <property type="evidence" value="ECO:0007669"/>
    <property type="project" value="UniProtKB-EC"/>
</dbReference>
<dbReference type="InterPro" id="IPR011601">
    <property type="entry name" value="MurB_C"/>
</dbReference>
<gene>
    <name evidence="3" type="primary">murB</name>
    <name evidence="3" type="ORF">DRP43_02320</name>
</gene>
<dbReference type="GO" id="GO:0050660">
    <property type="term" value="F:flavin adenine dinucleotide binding"/>
    <property type="evidence" value="ECO:0007669"/>
    <property type="project" value="TreeGrafter"/>
</dbReference>